<dbReference type="RefSeq" id="WP_131406916.1">
    <property type="nucleotide sequence ID" value="NZ_SJTG01000002.1"/>
</dbReference>
<evidence type="ECO:0000256" key="2">
    <source>
        <dbReference type="ARBA" id="ARBA00008072"/>
    </source>
</evidence>
<keyword evidence="4 7" id="KW-0862">Zinc</keyword>
<dbReference type="Pfam" id="PF00107">
    <property type="entry name" value="ADH_zinc_N"/>
    <property type="match status" value="1"/>
</dbReference>
<evidence type="ECO:0000313" key="9">
    <source>
        <dbReference type="EMBL" id="TCI09661.1"/>
    </source>
</evidence>
<dbReference type="EMBL" id="SJTG01000002">
    <property type="protein sequence ID" value="TCI09661.1"/>
    <property type="molecule type" value="Genomic_DNA"/>
</dbReference>
<feature type="domain" description="Enoyl reductase (ER)" evidence="8">
    <location>
        <begin position="17"/>
        <end position="337"/>
    </location>
</feature>
<evidence type="ECO:0000256" key="6">
    <source>
        <dbReference type="ARBA" id="ARBA00023027"/>
    </source>
</evidence>
<evidence type="ECO:0000256" key="1">
    <source>
        <dbReference type="ARBA" id="ARBA00001947"/>
    </source>
</evidence>
<dbReference type="InterPro" id="IPR011032">
    <property type="entry name" value="GroES-like_sf"/>
</dbReference>
<dbReference type="InterPro" id="IPR013149">
    <property type="entry name" value="ADH-like_C"/>
</dbReference>
<keyword evidence="5" id="KW-0560">Oxidoreductase</keyword>
<proteinExistence type="inferred from homology"/>
<dbReference type="SMART" id="SM00829">
    <property type="entry name" value="PKS_ER"/>
    <property type="match status" value="1"/>
</dbReference>
<keyword evidence="6" id="KW-0520">NAD</keyword>
<comment type="caution">
    <text evidence="9">The sequence shown here is derived from an EMBL/GenBank/DDBJ whole genome shotgun (WGS) entry which is preliminary data.</text>
</comment>
<dbReference type="GO" id="GO:0008270">
    <property type="term" value="F:zinc ion binding"/>
    <property type="evidence" value="ECO:0007669"/>
    <property type="project" value="InterPro"/>
</dbReference>
<dbReference type="SUPFAM" id="SSF50129">
    <property type="entry name" value="GroES-like"/>
    <property type="match status" value="1"/>
</dbReference>
<protein>
    <submittedName>
        <fullName evidence="9">Alcohol dehydrogenase</fullName>
    </submittedName>
</protein>
<dbReference type="InterPro" id="IPR013154">
    <property type="entry name" value="ADH-like_N"/>
</dbReference>
<dbReference type="Pfam" id="PF08240">
    <property type="entry name" value="ADH_N"/>
    <property type="match status" value="1"/>
</dbReference>
<name>A0A4V2NLN1_9GAMM</name>
<dbReference type="Gene3D" id="3.90.180.10">
    <property type="entry name" value="Medium-chain alcohol dehydrogenases, catalytic domain"/>
    <property type="match status" value="1"/>
</dbReference>
<dbReference type="CDD" id="cd08296">
    <property type="entry name" value="CAD_like"/>
    <property type="match status" value="1"/>
</dbReference>
<evidence type="ECO:0000259" key="8">
    <source>
        <dbReference type="SMART" id="SM00829"/>
    </source>
</evidence>
<organism evidence="9 10">
    <name type="scientific">Dyella soli</name>
    <dbReference type="NCBI Taxonomy" id="522319"/>
    <lineage>
        <taxon>Bacteria</taxon>
        <taxon>Pseudomonadati</taxon>
        <taxon>Pseudomonadota</taxon>
        <taxon>Gammaproteobacteria</taxon>
        <taxon>Lysobacterales</taxon>
        <taxon>Rhodanobacteraceae</taxon>
        <taxon>Dyella</taxon>
    </lineage>
</organism>
<evidence type="ECO:0000256" key="5">
    <source>
        <dbReference type="ARBA" id="ARBA00023002"/>
    </source>
</evidence>
<dbReference type="PANTHER" id="PTHR42940">
    <property type="entry name" value="ALCOHOL DEHYDROGENASE 1-RELATED"/>
    <property type="match status" value="1"/>
</dbReference>
<dbReference type="AlphaFoldDB" id="A0A4V2NLN1"/>
<comment type="cofactor">
    <cofactor evidence="1 7">
        <name>Zn(2+)</name>
        <dbReference type="ChEBI" id="CHEBI:29105"/>
    </cofactor>
</comment>
<dbReference type="Gene3D" id="3.40.50.720">
    <property type="entry name" value="NAD(P)-binding Rossmann-like Domain"/>
    <property type="match status" value="1"/>
</dbReference>
<dbReference type="SUPFAM" id="SSF51735">
    <property type="entry name" value="NAD(P)-binding Rossmann-fold domains"/>
    <property type="match status" value="1"/>
</dbReference>
<dbReference type="InterPro" id="IPR002328">
    <property type="entry name" value="ADH_Zn_CS"/>
</dbReference>
<evidence type="ECO:0000256" key="4">
    <source>
        <dbReference type="ARBA" id="ARBA00022833"/>
    </source>
</evidence>
<evidence type="ECO:0000256" key="7">
    <source>
        <dbReference type="RuleBase" id="RU361277"/>
    </source>
</evidence>
<gene>
    <name evidence="9" type="ORF">EZM97_11900</name>
</gene>
<accession>A0A4V2NLN1</accession>
<dbReference type="GO" id="GO:0004022">
    <property type="term" value="F:alcohol dehydrogenase (NAD+) activity"/>
    <property type="evidence" value="ECO:0007669"/>
    <property type="project" value="TreeGrafter"/>
</dbReference>
<dbReference type="GO" id="GO:0005737">
    <property type="term" value="C:cytoplasm"/>
    <property type="evidence" value="ECO:0007669"/>
    <property type="project" value="TreeGrafter"/>
</dbReference>
<reference evidence="9 10" key="1">
    <citation type="submission" date="2019-02" db="EMBL/GenBank/DDBJ databases">
        <title>Dyella amyloliquefaciens sp. nov., isolated from forest soil.</title>
        <authorList>
            <person name="Gao Z.-H."/>
            <person name="Qiu L.-H."/>
        </authorList>
    </citation>
    <scope>NUCLEOTIDE SEQUENCE [LARGE SCALE GENOMIC DNA]</scope>
    <source>
        <strain evidence="9 10">KACC 12747</strain>
    </source>
</reference>
<dbReference type="Proteomes" id="UP000291822">
    <property type="component" value="Unassembled WGS sequence"/>
</dbReference>
<sequence length="343" mass="35368">MSNGTTTYRAVQAVAPGQLELTTKPLREPPPGHVRIRVEACGVCHSDAATVAGIFPISWPRVPGHEVIGRIDALGEGVHGWTVDQRVGVGFLAGSCGYCAACRDGDLVHCQNQENTGIQHDGGYAEVMIAKASGLVIVPDELDSVAAAPLLCAGVTTFGALRNAAAKAGDLVAIIGIGGLGHLAIQYARHMGFEVAAIARGVDKADLAKKLGAHHYIDSKAADPGEALKKLGGATLIVNTASISSAVAPALGGMKRGGTVIALGVGDDNIEVSATDLIFRGVTVSGSLTGLPSTADATLKFSALTPVAPMIETMPLERAQEAYDRMMKGDARFRIVLTMGAWT</sequence>
<evidence type="ECO:0000256" key="3">
    <source>
        <dbReference type="ARBA" id="ARBA00022723"/>
    </source>
</evidence>
<dbReference type="InterPro" id="IPR020843">
    <property type="entry name" value="ER"/>
</dbReference>
<keyword evidence="10" id="KW-1185">Reference proteome</keyword>
<comment type="similarity">
    <text evidence="2 7">Belongs to the zinc-containing alcohol dehydrogenase family.</text>
</comment>
<evidence type="ECO:0000313" key="10">
    <source>
        <dbReference type="Proteomes" id="UP000291822"/>
    </source>
</evidence>
<dbReference type="FunFam" id="3.40.50.720:FF:000039">
    <property type="entry name" value="Alcohol dehydrogenase AdhP"/>
    <property type="match status" value="1"/>
</dbReference>
<keyword evidence="3 7" id="KW-0479">Metal-binding</keyword>
<dbReference type="PROSITE" id="PS00059">
    <property type="entry name" value="ADH_ZINC"/>
    <property type="match status" value="1"/>
</dbReference>
<dbReference type="PANTHER" id="PTHR42940:SF7">
    <property type="entry name" value="ALCOHOL DEHYDROGENASE-LIKE N-TERMINAL DOMAIN-CONTAINING PROTEIN"/>
    <property type="match status" value="1"/>
</dbReference>
<dbReference type="InterPro" id="IPR036291">
    <property type="entry name" value="NAD(P)-bd_dom_sf"/>
</dbReference>